<organism evidence="1 2">
    <name type="scientific">Devosia aurantiaca</name>
    <dbReference type="NCBI Taxonomy" id="2714858"/>
    <lineage>
        <taxon>Bacteria</taxon>
        <taxon>Pseudomonadati</taxon>
        <taxon>Pseudomonadota</taxon>
        <taxon>Alphaproteobacteria</taxon>
        <taxon>Hyphomicrobiales</taxon>
        <taxon>Devosiaceae</taxon>
        <taxon>Devosia</taxon>
    </lineage>
</organism>
<reference evidence="1 2" key="1">
    <citation type="submission" date="2020-02" db="EMBL/GenBank/DDBJ databases">
        <authorList>
            <person name="Khan S.A."/>
            <person name="Jeon C.O."/>
            <person name="Chun B.H."/>
        </authorList>
    </citation>
    <scope>NUCLEOTIDE SEQUENCE [LARGE SCALE GENOMIC DNA]</scope>
    <source>
        <strain evidence="1 2">H239</strain>
    </source>
</reference>
<sequence>MPQPYRGERPYPGKEWTLKHAADDGQIVICKCGLCKREVRYLATDLIQFFAPSRDALDPPFGCANCGPDGWVRVTLTYPTTWDYGVLMVRRPGEVRQIQTWKWVKLGD</sequence>
<accession>A0A6M1SBJ7</accession>
<comment type="caution">
    <text evidence="1">The sequence shown here is derived from an EMBL/GenBank/DDBJ whole genome shotgun (WGS) entry which is preliminary data.</text>
</comment>
<keyword evidence="2" id="KW-1185">Reference proteome</keyword>
<protein>
    <submittedName>
        <fullName evidence="1">Uncharacterized protein</fullName>
    </submittedName>
</protein>
<dbReference type="EMBL" id="JAALFG010000001">
    <property type="protein sequence ID" value="NGP17107.1"/>
    <property type="molecule type" value="Genomic_DNA"/>
</dbReference>
<dbReference type="AlphaFoldDB" id="A0A6M1SBJ7"/>
<name>A0A6M1SBJ7_9HYPH</name>
<gene>
    <name evidence="1" type="ORF">G5575_04905</name>
</gene>
<proteinExistence type="predicted"/>
<evidence type="ECO:0000313" key="1">
    <source>
        <dbReference type="EMBL" id="NGP17107.1"/>
    </source>
</evidence>
<dbReference type="Proteomes" id="UP000474802">
    <property type="component" value="Unassembled WGS sequence"/>
</dbReference>
<evidence type="ECO:0000313" key="2">
    <source>
        <dbReference type="Proteomes" id="UP000474802"/>
    </source>
</evidence>
<reference evidence="1 2" key="2">
    <citation type="submission" date="2020-03" db="EMBL/GenBank/DDBJ databases">
        <title>Devosia chinhatensis sp. nov., isolated from a hexachlorocyclohexane (HCH) dump site in India.</title>
        <authorList>
            <person name="Kumar M."/>
            <person name="Lal R."/>
        </authorList>
    </citation>
    <scope>NUCLEOTIDE SEQUENCE [LARGE SCALE GENOMIC DNA]</scope>
    <source>
        <strain evidence="1 2">H239</strain>
    </source>
</reference>
<dbReference type="RefSeq" id="WP_164533322.1">
    <property type="nucleotide sequence ID" value="NZ_JAALFG010000001.1"/>
</dbReference>